<keyword evidence="3" id="KW-1185">Reference proteome</keyword>
<evidence type="ECO:0000259" key="1">
    <source>
        <dbReference type="PROSITE" id="PS50144"/>
    </source>
</evidence>
<dbReference type="InterPro" id="IPR008974">
    <property type="entry name" value="TRAF-like"/>
</dbReference>
<dbReference type="InterPro" id="IPR002083">
    <property type="entry name" value="MATH/TRAF_dom"/>
</dbReference>
<evidence type="ECO:0000313" key="2">
    <source>
        <dbReference type="EMBL" id="CAH8360689.1"/>
    </source>
</evidence>
<reference evidence="2 3" key="1">
    <citation type="submission" date="2022-03" db="EMBL/GenBank/DDBJ databases">
        <authorList>
            <person name="Macdonald S."/>
            <person name="Ahmed S."/>
            <person name="Newling K."/>
        </authorList>
    </citation>
    <scope>NUCLEOTIDE SEQUENCE [LARGE SCALE GENOMIC DNA]</scope>
</reference>
<gene>
    <name evidence="2" type="ORF">ERUC_LOCUS26445</name>
</gene>
<evidence type="ECO:0000313" key="3">
    <source>
        <dbReference type="Proteomes" id="UP001642260"/>
    </source>
</evidence>
<dbReference type="EMBL" id="CAKOAT010291822">
    <property type="protein sequence ID" value="CAH8360689.1"/>
    <property type="molecule type" value="Genomic_DNA"/>
</dbReference>
<dbReference type="SMART" id="SM00061">
    <property type="entry name" value="MATH"/>
    <property type="match status" value="2"/>
</dbReference>
<feature type="domain" description="MATH" evidence="1">
    <location>
        <begin position="18"/>
        <end position="141"/>
    </location>
</feature>
<dbReference type="CDD" id="cd00121">
    <property type="entry name" value="MATH"/>
    <property type="match status" value="2"/>
</dbReference>
<dbReference type="PANTHER" id="PTHR46162">
    <property type="entry name" value="TRAF-LIKE FAMILY PROTEIN"/>
    <property type="match status" value="1"/>
</dbReference>
<name>A0ABC8KN77_ERUVS</name>
<organism evidence="2 3">
    <name type="scientific">Eruca vesicaria subsp. sativa</name>
    <name type="common">Garden rocket</name>
    <name type="synonym">Eruca sativa</name>
    <dbReference type="NCBI Taxonomy" id="29727"/>
    <lineage>
        <taxon>Eukaryota</taxon>
        <taxon>Viridiplantae</taxon>
        <taxon>Streptophyta</taxon>
        <taxon>Embryophyta</taxon>
        <taxon>Tracheophyta</taxon>
        <taxon>Spermatophyta</taxon>
        <taxon>Magnoliopsida</taxon>
        <taxon>eudicotyledons</taxon>
        <taxon>Gunneridae</taxon>
        <taxon>Pentapetalae</taxon>
        <taxon>rosids</taxon>
        <taxon>malvids</taxon>
        <taxon>Brassicales</taxon>
        <taxon>Brassicaceae</taxon>
        <taxon>Brassiceae</taxon>
        <taxon>Eruca</taxon>
    </lineage>
</organism>
<dbReference type="SUPFAM" id="SSF49599">
    <property type="entry name" value="TRAF domain-like"/>
    <property type="match status" value="2"/>
</dbReference>
<proteinExistence type="predicted"/>
<comment type="caution">
    <text evidence="2">The sequence shown here is derived from an EMBL/GenBank/DDBJ whole genome shotgun (WGS) entry which is preliminary data.</text>
</comment>
<dbReference type="PROSITE" id="PS50144">
    <property type="entry name" value="MATH"/>
    <property type="match status" value="2"/>
</dbReference>
<dbReference type="Proteomes" id="UP001642260">
    <property type="component" value="Unassembled WGS sequence"/>
</dbReference>
<dbReference type="Pfam" id="PF22486">
    <property type="entry name" value="MATH_2"/>
    <property type="match status" value="2"/>
</dbReference>
<accession>A0ABC8KN77</accession>
<dbReference type="PANTHER" id="PTHR46162:SF40">
    <property type="entry name" value="TRAF-LIKE FAMILY PROTEIN"/>
    <property type="match status" value="1"/>
</dbReference>
<dbReference type="Gene3D" id="2.60.210.10">
    <property type="entry name" value="Apoptosis, Tumor Necrosis Factor Receptor Associated Protein 2, Chain A"/>
    <property type="match status" value="2"/>
</dbReference>
<sequence>MGLTSLEDTIKDQAKKRNNAHFMLVDGMSNLMNEKVKRCDSLDFHAFGLKWNLVIHSSCVKDYLSLYLCINDEQCTGSNWKINGSCKLGVVSQTGSPDICKPYEVSLDSKYIGFGVDRFISQEVLKEKFLVNDKAVFYAEITGVIPKFLNVTSIPRTMGTAECLKLIEVPRNKSKFTWKITQFSSFDGEHHSSYEFTVGPRRWYLEMYPKGCLEGKGNSLSLFLHASDLVSNVVKATTAIFKLRVLDQLKRKHHEFTNGYRCITNSRKGFNKFLALEELHNPSNGFLVNDTIYIGVEFLFVSTHEYL</sequence>
<feature type="domain" description="MATH" evidence="1">
    <location>
        <begin position="173"/>
        <end position="298"/>
    </location>
</feature>
<protein>
    <recommendedName>
        <fullName evidence="1">MATH domain-containing protein</fullName>
    </recommendedName>
</protein>
<dbReference type="AlphaFoldDB" id="A0ABC8KN77"/>